<feature type="domain" description="ABC transporter" evidence="7">
    <location>
        <begin position="113"/>
        <end position="460"/>
    </location>
</feature>
<keyword evidence="1" id="KW-0677">Repeat</keyword>
<dbReference type="PANTHER" id="PTHR19211:SF14">
    <property type="entry name" value="ATP-BINDING CASSETTE SUB-FAMILY F MEMBER 1"/>
    <property type="match status" value="1"/>
</dbReference>
<dbReference type="VEuPathDB" id="PiroplasmaDB:TA06625"/>
<dbReference type="InterPro" id="IPR027417">
    <property type="entry name" value="P-loop_NTPase"/>
</dbReference>
<feature type="region of interest" description="Disordered" evidence="5">
    <location>
        <begin position="907"/>
        <end position="937"/>
    </location>
</feature>
<dbReference type="InterPro" id="IPR003439">
    <property type="entry name" value="ABC_transporter-like_ATP-bd"/>
</dbReference>
<keyword evidence="6" id="KW-0732">Signal</keyword>
<sequence length="937" mass="107368">MKLVLHLINCIILYLFLNDYKFSIFCFRSHISQPSINFTKNYNISDSCDHELNNVIPYSSHKLQLSPSEDVLTETKEWILTKDEDDLASSAHFDVNFNDLYSFKGRTKQGVLLEVKDASIWLADRILFDKVSFSVNTGECVGIIGNNGVGKSSMFDSIYERLSTNSCTSRKSGLDKPQMSVSMDITFNIKDEETANNISNNKYLYSFVSKLMELENLNESQLIKVYNSFEYTESDGVFSGYNLSGVGYMRQNYTLDLNPESTVSELISSVFESYNLCNNVMNYIEKNLSFFNSLMLEKSSNGSTGFETANKIAGDILSLYNNERNLITQKFREMKSLIKKLVSIFGMESVIGSTVNTLSGGFKMRLYLFILLLHSPSLLLLDEPTNNLDTTTVKFLIDTLKYLMKNSNLSVLVVSHDTFLLNSICTSIFQMPGDGTITPFKGNFDEFVQKGTNEKNVRNARIERLRKNIAILNRDIQELKANKKGSLNALKVTISQKQEMLNKYQEELDELVGSPISKYTKTYNRVLFNINENTRNIKEDSPENTFNAIFQKILRKNPLLNTGQMLNTFGPLFKLINVTLDTHTGKRIFDNLNLTIRPSDRIVLLGENGIGKTTLLKLLFKSQATFKNNPVLAQISSIDKKLLYQSINNDINTVIDKGIDRVMSKMDKSWKLFEQINQVNRDMTNSQDSVYNLEDIEYRILVNEPFKFNLVDGLMSVNTAKLSYYSQNCSNILNYEKTVYNLLRDYVGDEVEQNALAEYLGCFHLADYMDSCVSNLSFGERSRLLLSLLLINKAHFLLMDEPTNHLDLFMKKLLKLIVNGIYKGGFMIATHDLDFIRDLNTVNSFIYIYSKDKVFRFSDKFGPEYLCFKSQFPDAKSPQVLDFLTQCSGVKKYSEITINTFNEEPEEEKKVVNKKKKIHPPKNPNDRSRIKNIKRWN</sequence>
<name>A0A3B0MKD9_THEAN</name>
<dbReference type="PROSITE" id="PS50893">
    <property type="entry name" value="ABC_TRANSPORTER_2"/>
    <property type="match status" value="2"/>
</dbReference>
<evidence type="ECO:0000256" key="5">
    <source>
        <dbReference type="SAM" id="MobiDB-lite"/>
    </source>
</evidence>
<dbReference type="SUPFAM" id="SSF52540">
    <property type="entry name" value="P-loop containing nucleoside triphosphate hydrolases"/>
    <property type="match status" value="2"/>
</dbReference>
<dbReference type="PROSITE" id="PS00211">
    <property type="entry name" value="ABC_TRANSPORTER_1"/>
    <property type="match status" value="1"/>
</dbReference>
<protein>
    <submittedName>
        <fullName evidence="9">ATP binding protein (Maybe ABC transporter), putative</fullName>
    </submittedName>
</protein>
<gene>
    <name evidence="8" type="ORF">TAT_000095600</name>
    <name evidence="9" type="ORF">TAV_000095000</name>
</gene>
<evidence type="ECO:0000313" key="8">
    <source>
        <dbReference type="EMBL" id="SVP89104.1"/>
    </source>
</evidence>
<dbReference type="Pfam" id="PF00005">
    <property type="entry name" value="ABC_tran"/>
    <property type="match status" value="3"/>
</dbReference>
<keyword evidence="4" id="KW-0175">Coiled coil</keyword>
<dbReference type="InterPro" id="IPR003593">
    <property type="entry name" value="AAA+_ATPase"/>
</dbReference>
<keyword evidence="3" id="KW-0067">ATP-binding</keyword>
<dbReference type="InterPro" id="IPR050611">
    <property type="entry name" value="ABCF"/>
</dbReference>
<evidence type="ECO:0000313" key="9">
    <source>
        <dbReference type="EMBL" id="SVP90245.1"/>
    </source>
</evidence>
<evidence type="ECO:0000256" key="4">
    <source>
        <dbReference type="SAM" id="Coils"/>
    </source>
</evidence>
<dbReference type="PANTHER" id="PTHR19211">
    <property type="entry name" value="ATP-BINDING TRANSPORT PROTEIN-RELATED"/>
    <property type="match status" value="1"/>
</dbReference>
<dbReference type="GO" id="GO:0016887">
    <property type="term" value="F:ATP hydrolysis activity"/>
    <property type="evidence" value="ECO:0007669"/>
    <property type="project" value="InterPro"/>
</dbReference>
<dbReference type="Gene3D" id="3.40.50.300">
    <property type="entry name" value="P-loop containing nucleotide triphosphate hydrolases"/>
    <property type="match status" value="2"/>
</dbReference>
<dbReference type="EMBL" id="UIVT01000001">
    <property type="protein sequence ID" value="SVP89104.1"/>
    <property type="molecule type" value="Genomic_DNA"/>
</dbReference>
<keyword evidence="2" id="KW-0547">Nucleotide-binding</keyword>
<dbReference type="AlphaFoldDB" id="A0A3B0MKD9"/>
<evidence type="ECO:0000256" key="6">
    <source>
        <dbReference type="SAM" id="SignalP"/>
    </source>
</evidence>
<dbReference type="EMBL" id="UIVS01000001">
    <property type="protein sequence ID" value="SVP90245.1"/>
    <property type="molecule type" value="Genomic_DNA"/>
</dbReference>
<organism evidence="9">
    <name type="scientific">Theileria annulata</name>
    <dbReference type="NCBI Taxonomy" id="5874"/>
    <lineage>
        <taxon>Eukaryota</taxon>
        <taxon>Sar</taxon>
        <taxon>Alveolata</taxon>
        <taxon>Apicomplexa</taxon>
        <taxon>Aconoidasida</taxon>
        <taxon>Piroplasmida</taxon>
        <taxon>Theileriidae</taxon>
        <taxon>Theileria</taxon>
    </lineage>
</organism>
<feature type="domain" description="ABC transporter" evidence="7">
    <location>
        <begin position="573"/>
        <end position="884"/>
    </location>
</feature>
<feature type="chain" id="PRO_5036335366" evidence="6">
    <location>
        <begin position="18"/>
        <end position="937"/>
    </location>
</feature>
<feature type="signal peptide" evidence="6">
    <location>
        <begin position="1"/>
        <end position="17"/>
    </location>
</feature>
<dbReference type="SMART" id="SM00382">
    <property type="entry name" value="AAA"/>
    <property type="match status" value="2"/>
</dbReference>
<evidence type="ECO:0000256" key="2">
    <source>
        <dbReference type="ARBA" id="ARBA00022741"/>
    </source>
</evidence>
<proteinExistence type="predicted"/>
<dbReference type="GO" id="GO:0005524">
    <property type="term" value="F:ATP binding"/>
    <property type="evidence" value="ECO:0007669"/>
    <property type="project" value="UniProtKB-KW"/>
</dbReference>
<evidence type="ECO:0000256" key="1">
    <source>
        <dbReference type="ARBA" id="ARBA00022737"/>
    </source>
</evidence>
<reference evidence="9" key="1">
    <citation type="submission" date="2018-07" db="EMBL/GenBank/DDBJ databases">
        <authorList>
            <person name="Quirk P.G."/>
            <person name="Krulwich T.A."/>
        </authorList>
    </citation>
    <scope>NUCLEOTIDE SEQUENCE</scope>
    <source>
        <strain evidence="9">Anand</strain>
    </source>
</reference>
<feature type="coiled-coil region" evidence="4">
    <location>
        <begin position="462"/>
        <end position="514"/>
    </location>
</feature>
<accession>A0A3B0MKD9</accession>
<evidence type="ECO:0000256" key="3">
    <source>
        <dbReference type="ARBA" id="ARBA00022840"/>
    </source>
</evidence>
<dbReference type="InterPro" id="IPR017871">
    <property type="entry name" value="ABC_transporter-like_CS"/>
</dbReference>
<evidence type="ECO:0000259" key="7">
    <source>
        <dbReference type="PROSITE" id="PS50893"/>
    </source>
</evidence>